<dbReference type="NCBIfam" id="TIGR01947">
    <property type="entry name" value="rnfG"/>
    <property type="match status" value="1"/>
</dbReference>
<dbReference type="OrthoDB" id="9794010at2"/>
<keyword evidence="4 6" id="KW-0288">FMN</keyword>
<comment type="similarity">
    <text evidence="6">Belongs to the RnfG family.</text>
</comment>
<comment type="function">
    <text evidence="6">Part of a membrane-bound complex that couples electron transfer with translocation of ions across the membrane.</text>
</comment>
<sequence>MKQIVKLSIILLVITAVSAGLLSVVNDVTKVVIQEKAMEANLVYMKELLPDADEFKVVENTSITEIEGVQEAYEGLKGGSTIGYAVKTVTKGYGGDVVIITGVNSDGTIAGIKVASQSETPGLGSKITEDGFSGQFAGKSAEGELSVGTDVEAISGATVSSRAATAGVNAAIKLFEGVLK</sequence>
<dbReference type="Pfam" id="PF04205">
    <property type="entry name" value="FMN_bind"/>
    <property type="match status" value="1"/>
</dbReference>
<evidence type="ECO:0000256" key="6">
    <source>
        <dbReference type="HAMAP-Rule" id="MF_00479"/>
    </source>
</evidence>
<dbReference type="KEGG" id="aoe:Clos_1773"/>
<proteinExistence type="inferred from homology"/>
<evidence type="ECO:0000313" key="9">
    <source>
        <dbReference type="Proteomes" id="UP000000269"/>
    </source>
</evidence>
<comment type="subcellular location">
    <subcellularLocation>
        <location evidence="6">Cell membrane</location>
        <topology evidence="6">Single-pass membrane protein</topology>
    </subcellularLocation>
</comment>
<evidence type="ECO:0000259" key="7">
    <source>
        <dbReference type="SMART" id="SM00900"/>
    </source>
</evidence>
<feature type="modified residue" description="FMN phosphoryl threonine" evidence="6">
    <location>
        <position position="158"/>
    </location>
</feature>
<evidence type="ECO:0000256" key="3">
    <source>
        <dbReference type="ARBA" id="ARBA00022630"/>
    </source>
</evidence>
<dbReference type="GO" id="GO:0010181">
    <property type="term" value="F:FMN binding"/>
    <property type="evidence" value="ECO:0007669"/>
    <property type="project" value="InterPro"/>
</dbReference>
<dbReference type="HOGENOM" id="CLU_077882_2_1_9"/>
<evidence type="ECO:0000256" key="1">
    <source>
        <dbReference type="ARBA" id="ARBA00022448"/>
    </source>
</evidence>
<feature type="domain" description="FMN-binding" evidence="7">
    <location>
        <begin position="92"/>
        <end position="175"/>
    </location>
</feature>
<dbReference type="EC" id="7.-.-.-" evidence="6"/>
<evidence type="ECO:0000256" key="2">
    <source>
        <dbReference type="ARBA" id="ARBA00022553"/>
    </source>
</evidence>
<dbReference type="AlphaFoldDB" id="A8MHN1"/>
<dbReference type="RefSeq" id="WP_012159625.1">
    <property type="nucleotide sequence ID" value="NC_009922.1"/>
</dbReference>
<keyword evidence="5 6" id="KW-0249">Electron transport</keyword>
<evidence type="ECO:0000256" key="5">
    <source>
        <dbReference type="ARBA" id="ARBA00022982"/>
    </source>
</evidence>
<dbReference type="GO" id="GO:0022900">
    <property type="term" value="P:electron transport chain"/>
    <property type="evidence" value="ECO:0007669"/>
    <property type="project" value="UniProtKB-UniRule"/>
</dbReference>
<dbReference type="PANTHER" id="PTHR36118">
    <property type="entry name" value="ION-TRANSLOCATING OXIDOREDUCTASE COMPLEX SUBUNIT G"/>
    <property type="match status" value="1"/>
</dbReference>
<dbReference type="PIRSF" id="PIRSF006091">
    <property type="entry name" value="E_trnsport_RnfG"/>
    <property type="match status" value="1"/>
</dbReference>
<gene>
    <name evidence="6" type="primary">rnfG</name>
    <name evidence="8" type="ordered locus">Clos_1773</name>
</gene>
<dbReference type="EMBL" id="CP000853">
    <property type="protein sequence ID" value="ABW19313.1"/>
    <property type="molecule type" value="Genomic_DNA"/>
</dbReference>
<keyword evidence="6" id="KW-0812">Transmembrane</keyword>
<dbReference type="InterPro" id="IPR007329">
    <property type="entry name" value="FMN-bd"/>
</dbReference>
<dbReference type="STRING" id="350688.Clos_1773"/>
<protein>
    <recommendedName>
        <fullName evidence="6">Ion-translocating oxidoreductase complex subunit G</fullName>
        <ecNumber evidence="6">7.-.-.-</ecNumber>
    </recommendedName>
    <alternativeName>
        <fullName evidence="6">Rnf electron transport complex subunit G</fullName>
    </alternativeName>
</protein>
<evidence type="ECO:0000256" key="4">
    <source>
        <dbReference type="ARBA" id="ARBA00022643"/>
    </source>
</evidence>
<evidence type="ECO:0000313" key="8">
    <source>
        <dbReference type="EMBL" id="ABW19313.1"/>
    </source>
</evidence>
<dbReference type="InterPro" id="IPR010209">
    <property type="entry name" value="Ion_transpt_RnfG/RsxG"/>
</dbReference>
<accession>A8MHN1</accession>
<dbReference type="eggNOG" id="COG4659">
    <property type="taxonomic scope" value="Bacteria"/>
</dbReference>
<keyword evidence="9" id="KW-1185">Reference proteome</keyword>
<dbReference type="HAMAP" id="MF_00479">
    <property type="entry name" value="RsxG_RnfG"/>
    <property type="match status" value="1"/>
</dbReference>
<name>A8MHN1_ALKOO</name>
<keyword evidence="3 6" id="KW-0285">Flavoprotein</keyword>
<keyword evidence="6" id="KW-1003">Cell membrane</keyword>
<organism evidence="8 9">
    <name type="scientific">Alkaliphilus oremlandii (strain OhILAs)</name>
    <name type="common">Clostridium oremlandii (strain OhILAs)</name>
    <dbReference type="NCBI Taxonomy" id="350688"/>
    <lineage>
        <taxon>Bacteria</taxon>
        <taxon>Bacillati</taxon>
        <taxon>Bacillota</taxon>
        <taxon>Clostridia</taxon>
        <taxon>Peptostreptococcales</taxon>
        <taxon>Natronincolaceae</taxon>
        <taxon>Alkaliphilus</taxon>
    </lineage>
</organism>
<keyword evidence="6" id="KW-1278">Translocase</keyword>
<dbReference type="GO" id="GO:0009055">
    <property type="term" value="F:electron transfer activity"/>
    <property type="evidence" value="ECO:0007669"/>
    <property type="project" value="InterPro"/>
</dbReference>
<keyword evidence="2 6" id="KW-0597">Phosphoprotein</keyword>
<keyword evidence="1 6" id="KW-0813">Transport</keyword>
<dbReference type="Proteomes" id="UP000000269">
    <property type="component" value="Chromosome"/>
</dbReference>
<dbReference type="SMART" id="SM00900">
    <property type="entry name" value="FMN_bind"/>
    <property type="match status" value="1"/>
</dbReference>
<reference evidence="9" key="1">
    <citation type="submission" date="2007-10" db="EMBL/GenBank/DDBJ databases">
        <title>Complete genome of Alkaliphilus oremlandii OhILAs.</title>
        <authorList>
            <person name="Copeland A."/>
            <person name="Lucas S."/>
            <person name="Lapidus A."/>
            <person name="Barry K."/>
            <person name="Detter J.C."/>
            <person name="Glavina del Rio T."/>
            <person name="Hammon N."/>
            <person name="Israni S."/>
            <person name="Dalin E."/>
            <person name="Tice H."/>
            <person name="Pitluck S."/>
            <person name="Chain P."/>
            <person name="Malfatti S."/>
            <person name="Shin M."/>
            <person name="Vergez L."/>
            <person name="Schmutz J."/>
            <person name="Larimer F."/>
            <person name="Land M."/>
            <person name="Hauser L."/>
            <person name="Kyrpides N."/>
            <person name="Mikhailova N."/>
            <person name="Stolz J.F."/>
            <person name="Dawson A."/>
            <person name="Fisher E."/>
            <person name="Crable B."/>
            <person name="Perera E."/>
            <person name="Lisak J."/>
            <person name="Ranganathan M."/>
            <person name="Basu P."/>
            <person name="Richardson P."/>
        </authorList>
    </citation>
    <scope>NUCLEOTIDE SEQUENCE [LARGE SCALE GENOMIC DNA]</scope>
    <source>
        <strain evidence="9">OhILAs</strain>
    </source>
</reference>
<comment type="subunit">
    <text evidence="6">The complex is composed of six subunits: RnfA, RnfB, RnfC, RnfD, RnfE and RnfG.</text>
</comment>
<dbReference type="GO" id="GO:0005886">
    <property type="term" value="C:plasma membrane"/>
    <property type="evidence" value="ECO:0007669"/>
    <property type="project" value="UniProtKB-SubCell"/>
</dbReference>
<dbReference type="PANTHER" id="PTHR36118:SF1">
    <property type="entry name" value="ION-TRANSLOCATING OXIDOREDUCTASE COMPLEX SUBUNIT G"/>
    <property type="match status" value="1"/>
</dbReference>
<comment type="cofactor">
    <cofactor evidence="6">
        <name>FMN</name>
        <dbReference type="ChEBI" id="CHEBI:58210"/>
    </cofactor>
</comment>
<keyword evidence="6" id="KW-0472">Membrane</keyword>
<keyword evidence="6" id="KW-1133">Transmembrane helix</keyword>